<accession>A0ABW5JME6</accession>
<feature type="region of interest" description="Disordered" evidence="1">
    <location>
        <begin position="54"/>
        <end position="77"/>
    </location>
</feature>
<proteinExistence type="predicted"/>
<comment type="caution">
    <text evidence="2">The sequence shown here is derived from an EMBL/GenBank/DDBJ whole genome shotgun (WGS) entry which is preliminary data.</text>
</comment>
<evidence type="ECO:0000256" key="1">
    <source>
        <dbReference type="SAM" id="MobiDB-lite"/>
    </source>
</evidence>
<dbReference type="Pfam" id="PF09720">
    <property type="entry name" value="Unstab_antitox"/>
    <property type="match status" value="1"/>
</dbReference>
<reference evidence="3" key="1">
    <citation type="journal article" date="2019" name="Int. J. Syst. Evol. Microbiol.">
        <title>The Global Catalogue of Microorganisms (GCM) 10K type strain sequencing project: providing services to taxonomists for standard genome sequencing and annotation.</title>
        <authorList>
            <consortium name="The Broad Institute Genomics Platform"/>
            <consortium name="The Broad Institute Genome Sequencing Center for Infectious Disease"/>
            <person name="Wu L."/>
            <person name="Ma J."/>
        </authorList>
    </citation>
    <scope>NUCLEOTIDE SEQUENCE [LARGE SCALE GENOMIC DNA]</scope>
    <source>
        <strain evidence="3">KCTC 52042</strain>
    </source>
</reference>
<organism evidence="2 3">
    <name type="scientific">Gracilimonas halophila</name>
    <dbReference type="NCBI Taxonomy" id="1834464"/>
    <lineage>
        <taxon>Bacteria</taxon>
        <taxon>Pseudomonadati</taxon>
        <taxon>Balneolota</taxon>
        <taxon>Balneolia</taxon>
        <taxon>Balneolales</taxon>
        <taxon>Balneolaceae</taxon>
        <taxon>Gracilimonas</taxon>
    </lineage>
</organism>
<dbReference type="Proteomes" id="UP001597460">
    <property type="component" value="Unassembled WGS sequence"/>
</dbReference>
<dbReference type="RefSeq" id="WP_390303440.1">
    <property type="nucleotide sequence ID" value="NZ_JBHULI010000025.1"/>
</dbReference>
<gene>
    <name evidence="2" type="ORF">ACFSVN_12840</name>
</gene>
<dbReference type="InterPro" id="IPR013406">
    <property type="entry name" value="CHP02574_addiction_mod"/>
</dbReference>
<protein>
    <submittedName>
        <fullName evidence="2">Addiction module protein</fullName>
    </submittedName>
</protein>
<dbReference type="EMBL" id="JBHULI010000025">
    <property type="protein sequence ID" value="MFD2533334.1"/>
    <property type="molecule type" value="Genomic_DNA"/>
</dbReference>
<evidence type="ECO:0000313" key="3">
    <source>
        <dbReference type="Proteomes" id="UP001597460"/>
    </source>
</evidence>
<evidence type="ECO:0000313" key="2">
    <source>
        <dbReference type="EMBL" id="MFD2533334.1"/>
    </source>
</evidence>
<keyword evidence="3" id="KW-1185">Reference proteome</keyword>
<name>A0ABW5JME6_9BACT</name>
<sequence>MITDLKEIENSALNLDRKNKARLADKLLQSIHGEIDPEVEQAWIDEVQKRKESLNSGEASLHSATDVLKEARKRIQK</sequence>